<dbReference type="EMBL" id="FNSD01000001">
    <property type="protein sequence ID" value="SEB52332.1"/>
    <property type="molecule type" value="Genomic_DNA"/>
</dbReference>
<dbReference type="GO" id="GO:0016987">
    <property type="term" value="F:sigma factor activity"/>
    <property type="evidence" value="ECO:0007669"/>
    <property type="project" value="UniProtKB-KW"/>
</dbReference>
<evidence type="ECO:0000256" key="6">
    <source>
        <dbReference type="RuleBase" id="RU000716"/>
    </source>
</evidence>
<dbReference type="PANTHER" id="PTHR43133:SF62">
    <property type="entry name" value="RNA POLYMERASE SIGMA FACTOR SIGZ"/>
    <property type="match status" value="1"/>
</dbReference>
<evidence type="ECO:0000259" key="7">
    <source>
        <dbReference type="Pfam" id="PF04542"/>
    </source>
</evidence>
<evidence type="ECO:0000256" key="5">
    <source>
        <dbReference type="ARBA" id="ARBA00023163"/>
    </source>
</evidence>
<evidence type="ECO:0000256" key="1">
    <source>
        <dbReference type="ARBA" id="ARBA00010641"/>
    </source>
</evidence>
<dbReference type="GO" id="GO:0003677">
    <property type="term" value="F:DNA binding"/>
    <property type="evidence" value="ECO:0007669"/>
    <property type="project" value="UniProtKB-KW"/>
</dbReference>
<sequence length="227" mass="25784">MSSEAAALFARVITDVALSAPNLSRAGSGSNDSLDRSNLLDRAAGEQSDEKLMCQIQSGSKDALAVLFRRHSSPVLGVGKRILRDSAEAEDLLQEVFLFVYQKAALFDSTKGSAISWIIQVTYHRALNRRKYLNARQHYDARSFEEEFQRPMDAPTALEEIASRELLNQFRAELNAEQRQVLELHFYEGYTFHEIAGKTGQTLGNVRHHYYRGLERLRSFVFPKKRS</sequence>
<dbReference type="InterPro" id="IPR036388">
    <property type="entry name" value="WH-like_DNA-bd_sf"/>
</dbReference>
<reference evidence="9 10" key="1">
    <citation type="submission" date="2016-10" db="EMBL/GenBank/DDBJ databases">
        <authorList>
            <person name="de Groot N.N."/>
        </authorList>
    </citation>
    <scope>NUCLEOTIDE SEQUENCE [LARGE SCALE GENOMIC DNA]</scope>
    <source>
        <strain evidence="9 10">AB35.6</strain>
    </source>
</reference>
<protein>
    <recommendedName>
        <fullName evidence="6">RNA polymerase sigma factor</fullName>
    </recommendedName>
</protein>
<dbReference type="OrthoDB" id="112772at2"/>
<accession>A0A1H4K362</accession>
<dbReference type="Pfam" id="PF04542">
    <property type="entry name" value="Sigma70_r2"/>
    <property type="match status" value="1"/>
</dbReference>
<dbReference type="InterPro" id="IPR000838">
    <property type="entry name" value="RNA_pol_sigma70_ECF_CS"/>
</dbReference>
<organism evidence="9 10">
    <name type="scientific">Terriglobus roseus</name>
    <dbReference type="NCBI Taxonomy" id="392734"/>
    <lineage>
        <taxon>Bacteria</taxon>
        <taxon>Pseudomonadati</taxon>
        <taxon>Acidobacteriota</taxon>
        <taxon>Terriglobia</taxon>
        <taxon>Terriglobales</taxon>
        <taxon>Acidobacteriaceae</taxon>
        <taxon>Terriglobus</taxon>
    </lineage>
</organism>
<name>A0A1H4K362_9BACT</name>
<gene>
    <name evidence="9" type="ORF">SAMN05443244_0950</name>
</gene>
<evidence type="ECO:0000313" key="9">
    <source>
        <dbReference type="EMBL" id="SEB52332.1"/>
    </source>
</evidence>
<evidence type="ECO:0000256" key="4">
    <source>
        <dbReference type="ARBA" id="ARBA00023125"/>
    </source>
</evidence>
<dbReference type="Gene3D" id="1.10.1740.10">
    <property type="match status" value="1"/>
</dbReference>
<feature type="domain" description="RNA polymerase sigma-70 region 4" evidence="8">
    <location>
        <begin position="172"/>
        <end position="218"/>
    </location>
</feature>
<evidence type="ECO:0000313" key="10">
    <source>
        <dbReference type="Proteomes" id="UP000182409"/>
    </source>
</evidence>
<comment type="similarity">
    <text evidence="1 6">Belongs to the sigma-70 factor family. ECF subfamily.</text>
</comment>
<dbReference type="SUPFAM" id="SSF88659">
    <property type="entry name" value="Sigma3 and sigma4 domains of RNA polymerase sigma factors"/>
    <property type="match status" value="1"/>
</dbReference>
<keyword evidence="3 6" id="KW-0731">Sigma factor</keyword>
<keyword evidence="5 6" id="KW-0804">Transcription</keyword>
<dbReference type="GO" id="GO:0006352">
    <property type="term" value="P:DNA-templated transcription initiation"/>
    <property type="evidence" value="ECO:0007669"/>
    <property type="project" value="InterPro"/>
</dbReference>
<dbReference type="InterPro" id="IPR013324">
    <property type="entry name" value="RNA_pol_sigma_r3/r4-like"/>
</dbReference>
<keyword evidence="4 6" id="KW-0238">DNA-binding</keyword>
<evidence type="ECO:0000259" key="8">
    <source>
        <dbReference type="Pfam" id="PF04545"/>
    </source>
</evidence>
<dbReference type="PROSITE" id="PS01063">
    <property type="entry name" value="SIGMA70_ECF"/>
    <property type="match status" value="1"/>
</dbReference>
<dbReference type="RefSeq" id="WP_074652573.1">
    <property type="nucleotide sequence ID" value="NZ_FNSD01000001.1"/>
</dbReference>
<dbReference type="InterPro" id="IPR039425">
    <property type="entry name" value="RNA_pol_sigma-70-like"/>
</dbReference>
<dbReference type="NCBIfam" id="TIGR02937">
    <property type="entry name" value="sigma70-ECF"/>
    <property type="match status" value="1"/>
</dbReference>
<dbReference type="AlphaFoldDB" id="A0A1H4K362"/>
<dbReference type="InterPro" id="IPR007630">
    <property type="entry name" value="RNA_pol_sigma70_r4"/>
</dbReference>
<feature type="domain" description="RNA polymerase sigma-70 region 2" evidence="7">
    <location>
        <begin position="67"/>
        <end position="131"/>
    </location>
</feature>
<dbReference type="InterPro" id="IPR014284">
    <property type="entry name" value="RNA_pol_sigma-70_dom"/>
</dbReference>
<evidence type="ECO:0000256" key="2">
    <source>
        <dbReference type="ARBA" id="ARBA00023015"/>
    </source>
</evidence>
<dbReference type="Proteomes" id="UP000182409">
    <property type="component" value="Unassembled WGS sequence"/>
</dbReference>
<dbReference type="SUPFAM" id="SSF88946">
    <property type="entry name" value="Sigma2 domain of RNA polymerase sigma factors"/>
    <property type="match status" value="1"/>
</dbReference>
<dbReference type="Gene3D" id="1.10.10.10">
    <property type="entry name" value="Winged helix-like DNA-binding domain superfamily/Winged helix DNA-binding domain"/>
    <property type="match status" value="1"/>
</dbReference>
<dbReference type="PANTHER" id="PTHR43133">
    <property type="entry name" value="RNA POLYMERASE ECF-TYPE SIGMA FACTO"/>
    <property type="match status" value="1"/>
</dbReference>
<dbReference type="InterPro" id="IPR007627">
    <property type="entry name" value="RNA_pol_sigma70_r2"/>
</dbReference>
<dbReference type="Pfam" id="PF04545">
    <property type="entry name" value="Sigma70_r4"/>
    <property type="match status" value="1"/>
</dbReference>
<dbReference type="InterPro" id="IPR013325">
    <property type="entry name" value="RNA_pol_sigma_r2"/>
</dbReference>
<proteinExistence type="inferred from homology"/>
<evidence type="ECO:0000256" key="3">
    <source>
        <dbReference type="ARBA" id="ARBA00023082"/>
    </source>
</evidence>
<keyword evidence="2 6" id="KW-0805">Transcription regulation</keyword>
<dbReference type="CDD" id="cd06171">
    <property type="entry name" value="Sigma70_r4"/>
    <property type="match status" value="1"/>
</dbReference>